<dbReference type="Proteomes" id="UP001174694">
    <property type="component" value="Unassembled WGS sequence"/>
</dbReference>
<dbReference type="Pfam" id="PF00378">
    <property type="entry name" value="ECH_1"/>
    <property type="match status" value="1"/>
</dbReference>
<dbReference type="PANTHER" id="PTHR11941:SF75">
    <property type="entry name" value="ENOYL-COA HYDRATASE_ISOMERASE FAMILY PROTEIN"/>
    <property type="match status" value="1"/>
</dbReference>
<name>A0AA38RK89_9PEZI</name>
<evidence type="ECO:0000313" key="2">
    <source>
        <dbReference type="EMBL" id="KAJ9138609.1"/>
    </source>
</evidence>
<organism evidence="2 3">
    <name type="scientific">Pleurostoma richardsiae</name>
    <dbReference type="NCBI Taxonomy" id="41990"/>
    <lineage>
        <taxon>Eukaryota</taxon>
        <taxon>Fungi</taxon>
        <taxon>Dikarya</taxon>
        <taxon>Ascomycota</taxon>
        <taxon>Pezizomycotina</taxon>
        <taxon>Sordariomycetes</taxon>
        <taxon>Sordariomycetidae</taxon>
        <taxon>Calosphaeriales</taxon>
        <taxon>Pleurostomataceae</taxon>
        <taxon>Pleurostoma</taxon>
    </lineage>
</organism>
<proteinExistence type="predicted"/>
<dbReference type="GO" id="GO:0004165">
    <property type="term" value="F:delta(3)-delta(2)-enoyl-CoA isomerase activity"/>
    <property type="evidence" value="ECO:0007669"/>
    <property type="project" value="TreeGrafter"/>
</dbReference>
<dbReference type="InterPro" id="IPR029045">
    <property type="entry name" value="ClpP/crotonase-like_dom_sf"/>
</dbReference>
<dbReference type="SUPFAM" id="SSF52096">
    <property type="entry name" value="ClpP/crotonase"/>
    <property type="match status" value="1"/>
</dbReference>
<evidence type="ECO:0000313" key="3">
    <source>
        <dbReference type="Proteomes" id="UP001174694"/>
    </source>
</evidence>
<reference evidence="2" key="1">
    <citation type="submission" date="2022-07" db="EMBL/GenBank/DDBJ databases">
        <title>Fungi with potential for degradation of polypropylene.</title>
        <authorList>
            <person name="Gostincar C."/>
        </authorList>
    </citation>
    <scope>NUCLEOTIDE SEQUENCE</scope>
    <source>
        <strain evidence="2">EXF-13308</strain>
    </source>
</reference>
<dbReference type="AlphaFoldDB" id="A0AA38RK89"/>
<dbReference type="Gene3D" id="3.90.226.10">
    <property type="entry name" value="2-enoyl-CoA Hydratase, Chain A, domain 1"/>
    <property type="match status" value="1"/>
</dbReference>
<accession>A0AA38RK89</accession>
<dbReference type="CDD" id="cd06558">
    <property type="entry name" value="crotonase-like"/>
    <property type="match status" value="1"/>
</dbReference>
<feature type="region of interest" description="Disordered" evidence="1">
    <location>
        <begin position="250"/>
        <end position="279"/>
    </location>
</feature>
<gene>
    <name evidence="2" type="ORF">NKR23_g8309</name>
</gene>
<keyword evidence="3" id="KW-1185">Reference proteome</keyword>
<sequence length="279" mass="29990">MASPAPLFTIPIPPCTPAHPGGSVVCTEPQSGIYLLTFSSPPDNRLTPSFCGAMLAALDAVEFGGRPPGVVVTTSAIPKFYSNGLDLGLARDMGDPFWEGSLWPLFRRLLTYPMPTVALLNGHAFAGGLMLAMHHDYRVFNPSRGFLCLNELDFGAPLKPAMSGIFRVKLGGGAAYRSLVLEAKRFGGPEALAAGIVDVLGGLPEAVALVEGRELRKKGATGVYGLMKAEMYKEAVDLLDSHAREEERERKLFEAEDARKEKGQKAVDEWKKSGGKSKL</sequence>
<dbReference type="GO" id="GO:0006635">
    <property type="term" value="P:fatty acid beta-oxidation"/>
    <property type="evidence" value="ECO:0007669"/>
    <property type="project" value="TreeGrafter"/>
</dbReference>
<dbReference type="EMBL" id="JANBVO010000029">
    <property type="protein sequence ID" value="KAJ9138609.1"/>
    <property type="molecule type" value="Genomic_DNA"/>
</dbReference>
<dbReference type="InterPro" id="IPR001753">
    <property type="entry name" value="Enoyl-CoA_hydra/iso"/>
</dbReference>
<evidence type="ECO:0000256" key="1">
    <source>
        <dbReference type="SAM" id="MobiDB-lite"/>
    </source>
</evidence>
<dbReference type="PANTHER" id="PTHR11941">
    <property type="entry name" value="ENOYL-COA HYDRATASE-RELATED"/>
    <property type="match status" value="1"/>
</dbReference>
<feature type="compositionally biased region" description="Basic and acidic residues" evidence="1">
    <location>
        <begin position="250"/>
        <end position="272"/>
    </location>
</feature>
<dbReference type="GO" id="GO:0005777">
    <property type="term" value="C:peroxisome"/>
    <property type="evidence" value="ECO:0007669"/>
    <property type="project" value="TreeGrafter"/>
</dbReference>
<protein>
    <submittedName>
        <fullName evidence="2">Enoyl-CoA hydratase/isomerase</fullName>
    </submittedName>
</protein>
<comment type="caution">
    <text evidence="2">The sequence shown here is derived from an EMBL/GenBank/DDBJ whole genome shotgun (WGS) entry which is preliminary data.</text>
</comment>